<evidence type="ECO:0000313" key="2">
    <source>
        <dbReference type="Proteomes" id="UP000199729"/>
    </source>
</evidence>
<dbReference type="InterPro" id="IPR010035">
    <property type="entry name" value="Thi_S"/>
</dbReference>
<accession>A0A221KCL6</accession>
<dbReference type="KEGG" id="vff:VITFI_CDS0799"/>
<dbReference type="PANTHER" id="PTHR34472">
    <property type="entry name" value="SULFUR CARRIER PROTEIN THIS"/>
    <property type="match status" value="1"/>
</dbReference>
<name>A0A221KCL6_VITFI</name>
<dbReference type="EMBL" id="CP022423">
    <property type="protein sequence ID" value="ASM76577.1"/>
    <property type="molecule type" value="Genomic_DNA"/>
</dbReference>
<protein>
    <submittedName>
        <fullName evidence="1">Thiamine biosynthesis protein ThiS</fullName>
    </submittedName>
</protein>
<dbReference type="InterPro" id="IPR016155">
    <property type="entry name" value="Mopterin_synth/thiamin_S_b"/>
</dbReference>
<organism evidence="1 2">
    <name type="scientific">Vitreoscilla filiformis</name>
    <dbReference type="NCBI Taxonomy" id="63"/>
    <lineage>
        <taxon>Bacteria</taxon>
        <taxon>Pseudomonadati</taxon>
        <taxon>Pseudomonadota</taxon>
        <taxon>Betaproteobacteria</taxon>
        <taxon>Neisseriales</taxon>
        <taxon>Neisseriaceae</taxon>
        <taxon>Vitreoscilla</taxon>
    </lineage>
</organism>
<dbReference type="InterPro" id="IPR003749">
    <property type="entry name" value="ThiS/MoaD-like"/>
</dbReference>
<keyword evidence="2" id="KW-1185">Reference proteome</keyword>
<gene>
    <name evidence="1" type="ORF">VITFI_CDS0799</name>
</gene>
<dbReference type="Gene3D" id="3.10.20.30">
    <property type="match status" value="1"/>
</dbReference>
<evidence type="ECO:0000313" key="1">
    <source>
        <dbReference type="EMBL" id="ASM76577.1"/>
    </source>
</evidence>
<dbReference type="PANTHER" id="PTHR34472:SF1">
    <property type="entry name" value="SULFUR CARRIER PROTEIN THIS"/>
    <property type="match status" value="1"/>
</dbReference>
<proteinExistence type="predicted"/>
<dbReference type="NCBIfam" id="TIGR01683">
    <property type="entry name" value="thiS"/>
    <property type="match status" value="1"/>
</dbReference>
<dbReference type="CDD" id="cd00565">
    <property type="entry name" value="Ubl_ThiS"/>
    <property type="match status" value="1"/>
</dbReference>
<dbReference type="SUPFAM" id="SSF54285">
    <property type="entry name" value="MoaD/ThiS"/>
    <property type="match status" value="1"/>
</dbReference>
<dbReference type="Proteomes" id="UP000199729">
    <property type="component" value="Chromosome"/>
</dbReference>
<sequence length="72" mass="7567">MSNPLITLNGEPHPWRPGLTVQQLLTEAGLAEGEATRIATALNAQFLPRTLRASTELQPGDALTTFAAIVGG</sequence>
<dbReference type="Pfam" id="PF02597">
    <property type="entry name" value="ThiS"/>
    <property type="match status" value="1"/>
</dbReference>
<dbReference type="InterPro" id="IPR012675">
    <property type="entry name" value="Beta-grasp_dom_sf"/>
</dbReference>
<dbReference type="OrthoDB" id="8688000at2"/>
<reference evidence="1 2" key="1">
    <citation type="submission" date="2017-07" db="EMBL/GenBank/DDBJ databases">
        <title>Complete Genome Sequence of the cosmetic ferment Vitreoscilla filiformis (ATCC15551).</title>
        <authorList>
            <person name="Contreras S."/>
            <person name="Sagory-Zalkind P."/>
            <person name="Blanquart H."/>
            <person name="Iltis A."/>
            <person name="Morand S.C."/>
        </authorList>
    </citation>
    <scope>NUCLEOTIDE SEQUENCE [LARGE SCALE GENOMIC DNA]</scope>
    <source>
        <strain evidence="1 2">ATCC 15551</strain>
    </source>
</reference>
<dbReference type="RefSeq" id="WP_157725551.1">
    <property type="nucleotide sequence ID" value="NZ_CP022423.1"/>
</dbReference>
<dbReference type="AlphaFoldDB" id="A0A221KCL6"/>